<feature type="transmembrane region" description="Helical" evidence="6">
    <location>
        <begin position="341"/>
        <end position="364"/>
    </location>
</feature>
<keyword evidence="3" id="KW-0201">Cytochrome c-type biogenesis</keyword>
<evidence type="ECO:0000256" key="4">
    <source>
        <dbReference type="ARBA" id="ARBA00022989"/>
    </source>
</evidence>
<feature type="transmembrane region" description="Helical" evidence="6">
    <location>
        <begin position="376"/>
        <end position="392"/>
    </location>
</feature>
<feature type="transmembrane region" description="Helical" evidence="6">
    <location>
        <begin position="309"/>
        <end position="329"/>
    </location>
</feature>
<evidence type="ECO:0000256" key="1">
    <source>
        <dbReference type="ARBA" id="ARBA00004141"/>
    </source>
</evidence>
<organism evidence="8">
    <name type="scientific">Nitratifractor salsuginis</name>
    <dbReference type="NCBI Taxonomy" id="269261"/>
    <lineage>
        <taxon>Bacteria</taxon>
        <taxon>Pseudomonadati</taxon>
        <taxon>Campylobacterota</taxon>
        <taxon>Epsilonproteobacteria</taxon>
        <taxon>Campylobacterales</taxon>
        <taxon>Sulfurovaceae</taxon>
        <taxon>Nitratifractor</taxon>
    </lineage>
</organism>
<feature type="transmembrane region" description="Helical" evidence="6">
    <location>
        <begin position="521"/>
        <end position="538"/>
    </location>
</feature>
<dbReference type="PANTHER" id="PTHR30071:SF1">
    <property type="entry name" value="CYTOCHROME B_B6 PROTEIN-RELATED"/>
    <property type="match status" value="1"/>
</dbReference>
<keyword evidence="4 6" id="KW-1133">Transmembrane helix</keyword>
<keyword evidence="5 6" id="KW-0472">Membrane</keyword>
<dbReference type="GO" id="GO:0005886">
    <property type="term" value="C:plasma membrane"/>
    <property type="evidence" value="ECO:0007669"/>
    <property type="project" value="TreeGrafter"/>
</dbReference>
<dbReference type="Proteomes" id="UP000885722">
    <property type="component" value="Unassembled WGS sequence"/>
</dbReference>
<evidence type="ECO:0000256" key="5">
    <source>
        <dbReference type="ARBA" id="ARBA00023136"/>
    </source>
</evidence>
<feature type="transmembrane region" description="Helical" evidence="6">
    <location>
        <begin position="397"/>
        <end position="416"/>
    </location>
</feature>
<evidence type="ECO:0000313" key="8">
    <source>
        <dbReference type="EMBL" id="HFC03384.1"/>
    </source>
</evidence>
<proteinExistence type="predicted"/>
<dbReference type="InterPro" id="IPR002541">
    <property type="entry name" value="Cyt_c_assembly"/>
</dbReference>
<gene>
    <name evidence="8" type="ORF">ENJ74_00800</name>
</gene>
<dbReference type="EMBL" id="DRNO01000058">
    <property type="protein sequence ID" value="HFC03384.1"/>
    <property type="molecule type" value="Genomic_DNA"/>
</dbReference>
<dbReference type="GO" id="GO:0020037">
    <property type="term" value="F:heme binding"/>
    <property type="evidence" value="ECO:0007669"/>
    <property type="project" value="InterPro"/>
</dbReference>
<sequence length="539" mass="60997">SVNDDPGKWPTYLGYLLLALGLFWNLFDPTSRFGKLVRYLKATAPLGILPLLFALCTVTPQAATLADFEKYLPAYAQGSKAAAEDFGRLIVQSPMGRMEPVNSLDTQLLYKLHGSLSWRGMDQDQVLMGMLSRPDLWRYARLIRVKSPKLRKVLGLPQGEKFAAFADAFEGKKSYKLKKYVEEANRVKPGERGTFEREVIALDEKLNVIYMVFYGNLYRIFPMPGDPHHTWYNPLEAMQKFAGKERATVEALTRHFIDAAAAGEWAAAREMIAQIRHYQRRYGAELIPPKEKVEAELFYNRLHLFPRLVGIYLLLGLVLILAGFAEILRERPGPWFGRIRLGAGVVLLLLFALHTFGLGLRWYIAGHAPWSDAYESLLYIAWSAMLAGLIFFRHSLLVLGATVMVAGIFLFTAHLSNINPQITNLVPVLKSYWLTIHVSVITASYGFLGLGALIGFIVLWLFIFRHPARRPQIDRAIHRLVAVDEAALIIGLSMLTVGNFIGGVWANESWGRYWGWDPKETWAYVSIVVYTIVLHLRLV</sequence>
<protein>
    <submittedName>
        <fullName evidence="8">Cytochrome C biogenesis protein</fullName>
    </submittedName>
</protein>
<dbReference type="GO" id="GO:0017004">
    <property type="term" value="P:cytochrome complex assembly"/>
    <property type="evidence" value="ECO:0007669"/>
    <property type="project" value="UniProtKB-KW"/>
</dbReference>
<evidence type="ECO:0000256" key="3">
    <source>
        <dbReference type="ARBA" id="ARBA00022748"/>
    </source>
</evidence>
<dbReference type="InterPro" id="IPR045062">
    <property type="entry name" value="Cyt_c_biogenesis_CcsA/CcmC"/>
</dbReference>
<dbReference type="PANTHER" id="PTHR30071">
    <property type="entry name" value="HEME EXPORTER PROTEIN C"/>
    <property type="match status" value="1"/>
</dbReference>
<comment type="caution">
    <text evidence="8">The sequence shown here is derived from an EMBL/GenBank/DDBJ whole genome shotgun (WGS) entry which is preliminary data.</text>
</comment>
<evidence type="ECO:0000259" key="7">
    <source>
        <dbReference type="Pfam" id="PF01578"/>
    </source>
</evidence>
<accession>A0A7V2SIA3</accession>
<dbReference type="Pfam" id="PF01578">
    <property type="entry name" value="Cytochrom_C_asm"/>
    <property type="match status" value="1"/>
</dbReference>
<evidence type="ECO:0000256" key="2">
    <source>
        <dbReference type="ARBA" id="ARBA00022692"/>
    </source>
</evidence>
<dbReference type="AlphaFoldDB" id="A0A7V2SIA3"/>
<evidence type="ECO:0000256" key="6">
    <source>
        <dbReference type="SAM" id="Phobius"/>
    </source>
</evidence>
<name>A0A7V2SIA3_9BACT</name>
<comment type="subcellular location">
    <subcellularLocation>
        <location evidence="1">Membrane</location>
        <topology evidence="1">Multi-pass membrane protein</topology>
    </subcellularLocation>
</comment>
<feature type="non-terminal residue" evidence="8">
    <location>
        <position position="1"/>
    </location>
</feature>
<feature type="domain" description="Cytochrome c assembly protein" evidence="7">
    <location>
        <begin position="370"/>
        <end position="537"/>
    </location>
</feature>
<keyword evidence="2 6" id="KW-0812">Transmembrane</keyword>
<feature type="transmembrane region" description="Helical" evidence="6">
    <location>
        <begin position="12"/>
        <end position="27"/>
    </location>
</feature>
<feature type="transmembrane region" description="Helical" evidence="6">
    <location>
        <begin position="476"/>
        <end position="501"/>
    </location>
</feature>
<feature type="transmembrane region" description="Helical" evidence="6">
    <location>
        <begin position="39"/>
        <end position="60"/>
    </location>
</feature>
<reference evidence="8" key="1">
    <citation type="journal article" date="2020" name="mSystems">
        <title>Genome- and Community-Level Interaction Insights into Carbon Utilization and Element Cycling Functions of Hydrothermarchaeota in Hydrothermal Sediment.</title>
        <authorList>
            <person name="Zhou Z."/>
            <person name="Liu Y."/>
            <person name="Xu W."/>
            <person name="Pan J."/>
            <person name="Luo Z.H."/>
            <person name="Li M."/>
        </authorList>
    </citation>
    <scope>NUCLEOTIDE SEQUENCE [LARGE SCALE GENOMIC DNA]</scope>
    <source>
        <strain evidence="8">HyVt-513</strain>
    </source>
</reference>
<feature type="non-terminal residue" evidence="8">
    <location>
        <position position="539"/>
    </location>
</feature>
<feature type="transmembrane region" description="Helical" evidence="6">
    <location>
        <begin position="436"/>
        <end position="464"/>
    </location>
</feature>